<evidence type="ECO:0000256" key="7">
    <source>
        <dbReference type="SAM" id="MobiDB-lite"/>
    </source>
</evidence>
<evidence type="ECO:0000259" key="8">
    <source>
        <dbReference type="PROSITE" id="PS50109"/>
    </source>
</evidence>
<feature type="region of interest" description="Disordered" evidence="7">
    <location>
        <begin position="397"/>
        <end position="431"/>
    </location>
</feature>
<feature type="modified residue" description="4-aspartylphosphate" evidence="6">
    <location>
        <position position="1280"/>
    </location>
</feature>
<proteinExistence type="predicted"/>
<feature type="region of interest" description="Disordered" evidence="7">
    <location>
        <begin position="1067"/>
        <end position="1180"/>
    </location>
</feature>
<reference evidence="10 11" key="1">
    <citation type="submission" date="2015-10" db="EMBL/GenBank/DDBJ databases">
        <title>The cercosporin biosynthetic gene cluster was horizontally transferred to several fungal lineages and shown to be expanded in Cercospora beticola based on microsynteny with recipient genomes.</title>
        <authorList>
            <person name="De Jonge R."/>
            <person name="Ebert M.K."/>
            <person name="Suttle J.C."/>
            <person name="Jurick Ii W.M."/>
            <person name="Secor G.A."/>
            <person name="Thomma B.P."/>
            <person name="Van De Peer Y."/>
            <person name="Bolton M.D."/>
        </authorList>
    </citation>
    <scope>NUCLEOTIDE SEQUENCE [LARGE SCALE GENOMIC DNA]</scope>
    <source>
        <strain evidence="10 11">09-40</strain>
    </source>
</reference>
<evidence type="ECO:0000256" key="2">
    <source>
        <dbReference type="ARBA" id="ARBA00012438"/>
    </source>
</evidence>
<dbReference type="OrthoDB" id="303614at2759"/>
<dbReference type="PANTHER" id="PTHR43047:SF72">
    <property type="entry name" value="OSMOSENSING HISTIDINE PROTEIN KINASE SLN1"/>
    <property type="match status" value="1"/>
</dbReference>
<dbReference type="InterPro" id="IPR029016">
    <property type="entry name" value="GAF-like_dom_sf"/>
</dbReference>
<dbReference type="InterPro" id="IPR003018">
    <property type="entry name" value="GAF"/>
</dbReference>
<dbReference type="InterPro" id="IPR011006">
    <property type="entry name" value="CheY-like_superfamily"/>
</dbReference>
<dbReference type="CDD" id="cd17546">
    <property type="entry name" value="REC_hyHK_CKI1_RcsC-like"/>
    <property type="match status" value="1"/>
</dbReference>
<feature type="domain" description="Response regulatory" evidence="9">
    <location>
        <begin position="1228"/>
        <end position="1358"/>
    </location>
</feature>
<dbReference type="GO" id="GO:0000155">
    <property type="term" value="F:phosphorelay sensor kinase activity"/>
    <property type="evidence" value="ECO:0007669"/>
    <property type="project" value="InterPro"/>
</dbReference>
<dbReference type="EC" id="2.7.13.3" evidence="2"/>
<dbReference type="Pfam" id="PF01590">
    <property type="entry name" value="GAF"/>
    <property type="match status" value="1"/>
</dbReference>
<dbReference type="SMART" id="SM00388">
    <property type="entry name" value="HisKA"/>
    <property type="match status" value="1"/>
</dbReference>
<dbReference type="CDD" id="cd00082">
    <property type="entry name" value="HisKA"/>
    <property type="match status" value="1"/>
</dbReference>
<dbReference type="Pfam" id="PF02518">
    <property type="entry name" value="HATPase_c"/>
    <property type="match status" value="1"/>
</dbReference>
<evidence type="ECO:0000313" key="11">
    <source>
        <dbReference type="Proteomes" id="UP000230605"/>
    </source>
</evidence>
<dbReference type="InterPro" id="IPR036890">
    <property type="entry name" value="HATPase_C_sf"/>
</dbReference>
<dbReference type="Pfam" id="PF00072">
    <property type="entry name" value="Response_reg"/>
    <property type="match status" value="1"/>
</dbReference>
<protein>
    <recommendedName>
        <fullName evidence="2">histidine kinase</fullName>
        <ecNumber evidence="2">2.7.13.3</ecNumber>
    </recommendedName>
</protein>
<dbReference type="InterPro" id="IPR003594">
    <property type="entry name" value="HATPase_dom"/>
</dbReference>
<keyword evidence="3 6" id="KW-0597">Phosphoprotein</keyword>
<evidence type="ECO:0000313" key="10">
    <source>
        <dbReference type="EMBL" id="PIA99011.1"/>
    </source>
</evidence>
<dbReference type="Proteomes" id="UP000230605">
    <property type="component" value="Chromosome 3"/>
</dbReference>
<dbReference type="InterPro" id="IPR005467">
    <property type="entry name" value="His_kinase_dom"/>
</dbReference>
<feature type="compositionally biased region" description="Basic and acidic residues" evidence="7">
    <location>
        <begin position="252"/>
        <end position="287"/>
    </location>
</feature>
<dbReference type="PANTHER" id="PTHR43047">
    <property type="entry name" value="TWO-COMPONENT HISTIDINE PROTEIN KINASE"/>
    <property type="match status" value="1"/>
</dbReference>
<dbReference type="PROSITE" id="PS50110">
    <property type="entry name" value="RESPONSE_REGULATORY"/>
    <property type="match status" value="1"/>
</dbReference>
<dbReference type="SMART" id="SM00448">
    <property type="entry name" value="REC"/>
    <property type="match status" value="1"/>
</dbReference>
<dbReference type="InterPro" id="IPR036097">
    <property type="entry name" value="HisK_dim/P_sf"/>
</dbReference>
<feature type="compositionally biased region" description="Basic and acidic residues" evidence="7">
    <location>
        <begin position="334"/>
        <end position="351"/>
    </location>
</feature>
<dbReference type="Gene3D" id="3.30.565.10">
    <property type="entry name" value="Histidine kinase-like ATPase, C-terminal domain"/>
    <property type="match status" value="1"/>
</dbReference>
<feature type="region of interest" description="Disordered" evidence="7">
    <location>
        <begin position="214"/>
        <end position="351"/>
    </location>
</feature>
<organism evidence="10 11">
    <name type="scientific">Cercospora beticola</name>
    <name type="common">Sugarbeet leaf spot fungus</name>
    <dbReference type="NCBI Taxonomy" id="122368"/>
    <lineage>
        <taxon>Eukaryota</taxon>
        <taxon>Fungi</taxon>
        <taxon>Dikarya</taxon>
        <taxon>Ascomycota</taxon>
        <taxon>Pezizomycotina</taxon>
        <taxon>Dothideomycetes</taxon>
        <taxon>Dothideomycetidae</taxon>
        <taxon>Mycosphaerellales</taxon>
        <taxon>Mycosphaerellaceae</taxon>
        <taxon>Cercospora</taxon>
    </lineage>
</organism>
<dbReference type="EMBL" id="LKMD01000101">
    <property type="protein sequence ID" value="PIA99011.1"/>
    <property type="molecule type" value="Genomic_DNA"/>
</dbReference>
<evidence type="ECO:0000256" key="5">
    <source>
        <dbReference type="ARBA" id="ARBA00022777"/>
    </source>
</evidence>
<feature type="domain" description="Histidine kinase" evidence="8">
    <location>
        <begin position="594"/>
        <end position="890"/>
    </location>
</feature>
<comment type="catalytic activity">
    <reaction evidence="1">
        <text>ATP + protein L-histidine = ADP + protein N-phospho-L-histidine.</text>
        <dbReference type="EC" id="2.7.13.3"/>
    </reaction>
</comment>
<dbReference type="SUPFAM" id="SSF52172">
    <property type="entry name" value="CheY-like"/>
    <property type="match status" value="1"/>
</dbReference>
<feature type="compositionally biased region" description="Polar residues" evidence="7">
    <location>
        <begin position="1088"/>
        <end position="1104"/>
    </location>
</feature>
<feature type="compositionally biased region" description="Polar residues" evidence="7">
    <location>
        <begin position="229"/>
        <end position="251"/>
    </location>
</feature>
<gene>
    <name evidence="10" type="ORF">CB0940_02816</name>
</gene>
<keyword evidence="4" id="KW-0808">Transferase</keyword>
<evidence type="ECO:0000256" key="3">
    <source>
        <dbReference type="ARBA" id="ARBA00022553"/>
    </source>
</evidence>
<evidence type="ECO:0000259" key="9">
    <source>
        <dbReference type="PROSITE" id="PS50110"/>
    </source>
</evidence>
<dbReference type="InterPro" id="IPR004358">
    <property type="entry name" value="Sig_transdc_His_kin-like_C"/>
</dbReference>
<keyword evidence="5 10" id="KW-0418">Kinase</keyword>
<dbReference type="InterPro" id="IPR001789">
    <property type="entry name" value="Sig_transdc_resp-reg_receiver"/>
</dbReference>
<evidence type="ECO:0000256" key="4">
    <source>
        <dbReference type="ARBA" id="ARBA00022679"/>
    </source>
</evidence>
<evidence type="ECO:0000256" key="6">
    <source>
        <dbReference type="PROSITE-ProRule" id="PRU00169"/>
    </source>
</evidence>
<dbReference type="Gene3D" id="3.40.50.2300">
    <property type="match status" value="1"/>
</dbReference>
<dbReference type="SMART" id="SM00387">
    <property type="entry name" value="HATPase_c"/>
    <property type="match status" value="1"/>
</dbReference>
<dbReference type="SUPFAM" id="SSF55781">
    <property type="entry name" value="GAF domain-like"/>
    <property type="match status" value="1"/>
</dbReference>
<dbReference type="Gene3D" id="1.10.287.130">
    <property type="match status" value="1"/>
</dbReference>
<feature type="compositionally biased region" description="Low complexity" evidence="7">
    <location>
        <begin position="414"/>
        <end position="431"/>
    </location>
</feature>
<feature type="compositionally biased region" description="Basic and acidic residues" evidence="7">
    <location>
        <begin position="1153"/>
        <end position="1172"/>
    </location>
</feature>
<dbReference type="SUPFAM" id="SSF55874">
    <property type="entry name" value="ATPase domain of HSP90 chaperone/DNA topoisomerase II/histidine kinase"/>
    <property type="match status" value="1"/>
</dbReference>
<dbReference type="InterPro" id="IPR003661">
    <property type="entry name" value="HisK_dim/P_dom"/>
</dbReference>
<evidence type="ECO:0000256" key="1">
    <source>
        <dbReference type="ARBA" id="ARBA00000085"/>
    </source>
</evidence>
<dbReference type="PRINTS" id="PR00344">
    <property type="entry name" value="BCTRLSENSOR"/>
</dbReference>
<dbReference type="GO" id="GO:0005886">
    <property type="term" value="C:plasma membrane"/>
    <property type="evidence" value="ECO:0007669"/>
    <property type="project" value="TreeGrafter"/>
</dbReference>
<name>A0A2G5I2M5_CERBT</name>
<feature type="compositionally biased region" description="Basic and acidic residues" evidence="7">
    <location>
        <begin position="299"/>
        <end position="309"/>
    </location>
</feature>
<dbReference type="Pfam" id="PF00512">
    <property type="entry name" value="HisKA"/>
    <property type="match status" value="1"/>
</dbReference>
<dbReference type="FunFam" id="1.10.287.130:FF:000023">
    <property type="entry name" value="Sensor histidine kinase/response regulator, putative"/>
    <property type="match status" value="1"/>
</dbReference>
<dbReference type="SUPFAM" id="SSF47384">
    <property type="entry name" value="Homodimeric domain of signal transducing histidine kinase"/>
    <property type="match status" value="1"/>
</dbReference>
<dbReference type="GO" id="GO:0009927">
    <property type="term" value="F:histidine phosphotransfer kinase activity"/>
    <property type="evidence" value="ECO:0007669"/>
    <property type="project" value="TreeGrafter"/>
</dbReference>
<comment type="caution">
    <text evidence="10">The sequence shown here is derived from an EMBL/GenBank/DDBJ whole genome shotgun (WGS) entry which is preliminary data.</text>
</comment>
<sequence length="1365" mass="151471">MSGHPFEDIGDDFVEPEEVGEERARELFHYYRPPKEAADEAVFLPYPDTVLQAHAQLAALRVDVQRAMIGLVDKNRSYFVAEATRSLDLEDTSRSEHVDDGLYVDGQDIPAHYEVLDLTKDPRWKDNQFVTSAPYFRYYCGLPLRTENDINIGALFLLDNRPRDSTSLARLKVLYTIAHNIMVHMKTVREAHEKQRAIYMNMCMADFISPEHRFRSRHMNPRKHLESPTGRTDSLRINSDFSAQTPTISTDDFSHFPDSGGDKAISRSSEQDRRDEVCNGNRERTRLEASSNIEQCDDQATRDIEDPRGSRSPTPLRDRDAFLDVPPASPGMPRGRDSTKPGDAKKNVTEADHQRTFDRAAYLLRQALDLSDSGCGGVVLLDTNALADSTDPINRRVSSDYTNIRSPGVRPMASPVQTSRSRTSSVDRSASAYSGNMQERVVLAAASVSNNDGPPQNFGRADPCFTITLTPPELQRMCKRHPRGKLYNIPEQVGTSLFDYEGRPIGGRLSSRLFELVLLRRQFPEAKQVIFVPMFHANLNRWTSCFAFTNSRYRVFSYEMDYLQMLSFTNAIKAEIVRLATVFADQQKSDFIGSVSHELRSPLHGILASVEFLQDTELDQFQTSCINTMDACAHTLLDTVAMVLDYSKVNTLKRKDSIESDCSSQACLDRSESMPTSSNIRNEPLFATDQYCDVARITEEVVDGLAVGHLARVRTNIGFDDPVSSLITAFPSLGDQPSLRRILQAIRPEVEIVLDIAPPAEWSFSTQPGAIRRIVMNLLSNSLKYTKHGVITISLQRMQVADEQATTVKFLDKKPMAICIKVTDTGQGISPEYLRSKIFTPFSQENAKAAGTGLGLSIVRSIVNALSGQIDIKSIVNVGTIVLVTLPVKAPRTASSSPACAPRMATTPSTSEFTLISPQFRQKDPSVLALQALRDPPQAAIYEPALEHDSFAQTQGAAQVHSALVQYLTGWFGFPTMQTWNFDCPAKLLIVDEIHLPTLLARRPDYLDTLSLQSTIILCASPSRQAILTRDVTSTHVEVICKPFGPYKLARAISRALDKLMKSPAAKEKLNTQSVSPAPLQPSHTRHFPQTLSPQNIARRSSVQGKFGGIPQADPATARERLSRVTPQSPSEHYKEIGASEDGGFPFPPKSSPRRESTFSLRRDKNGGERPGEPGLDSVAIPSAEQKSPAIASELAPVVGATSVQEARAIGSEASSERQAATQTRRPRLLLVDDNRLNLQLLHTYVSKIGYDATMARTAENGLQAFEIYKSFLPDIVFMDLSMPVMDGNESARQIRRFEAEQGRSTGAESTSKPALIIALTGNAKGSDQKEAFESGMNLYMVKPVSFKQVGKLLEDWMEQHRATR</sequence>
<accession>A0A2G5I2M5</accession>
<dbReference type="Gene3D" id="3.30.450.40">
    <property type="match status" value="1"/>
</dbReference>
<dbReference type="PROSITE" id="PS50109">
    <property type="entry name" value="HIS_KIN"/>
    <property type="match status" value="1"/>
</dbReference>